<dbReference type="InterPro" id="IPR050300">
    <property type="entry name" value="GDXG_lipolytic_enzyme"/>
</dbReference>
<dbReference type="AlphaFoldDB" id="H8IPI7"/>
<dbReference type="GO" id="GO:0016787">
    <property type="term" value="F:hydrolase activity"/>
    <property type="evidence" value="ECO:0007669"/>
    <property type="project" value="UniProtKB-KW"/>
</dbReference>
<feature type="domain" description="BD-FAE-like" evidence="2">
    <location>
        <begin position="171"/>
        <end position="362"/>
    </location>
</feature>
<evidence type="ECO:0000313" key="4">
    <source>
        <dbReference type="Proteomes" id="UP000008004"/>
    </source>
</evidence>
<keyword evidence="1 3" id="KW-0378">Hydrolase</keyword>
<dbReference type="InterPro" id="IPR049492">
    <property type="entry name" value="BD-FAE-like_dom"/>
</dbReference>
<dbReference type="eggNOG" id="COG0657">
    <property type="taxonomic scope" value="Bacteria"/>
</dbReference>
<dbReference type="Pfam" id="PF20434">
    <property type="entry name" value="BD-FAE"/>
    <property type="match status" value="1"/>
</dbReference>
<evidence type="ECO:0000256" key="1">
    <source>
        <dbReference type="ARBA" id="ARBA00022801"/>
    </source>
</evidence>
<dbReference type="PANTHER" id="PTHR48081">
    <property type="entry name" value="AB HYDROLASE SUPERFAMILY PROTEIN C4A8.06C"/>
    <property type="match status" value="1"/>
</dbReference>
<accession>H8IPI7</accession>
<dbReference type="InterPro" id="IPR029058">
    <property type="entry name" value="AB_hydrolase_fold"/>
</dbReference>
<dbReference type="SUPFAM" id="SSF53474">
    <property type="entry name" value="alpha/beta-Hydrolases"/>
    <property type="match status" value="1"/>
</dbReference>
<protein>
    <submittedName>
        <fullName evidence="3">Alpha/beta hydrolase domain-containing protein</fullName>
    </submittedName>
</protein>
<proteinExistence type="predicted"/>
<organism evidence="3 4">
    <name type="scientific">Mycobacterium intracellulare (strain ATCC 13950 / DSM 43223 / JCM 6384 / NCTC 13025 / 3600)</name>
    <dbReference type="NCBI Taxonomy" id="487521"/>
    <lineage>
        <taxon>Bacteria</taxon>
        <taxon>Bacillati</taxon>
        <taxon>Actinomycetota</taxon>
        <taxon>Actinomycetes</taxon>
        <taxon>Mycobacteriales</taxon>
        <taxon>Mycobacteriaceae</taxon>
        <taxon>Mycobacterium</taxon>
        <taxon>Mycobacterium avium complex (MAC)</taxon>
    </lineage>
</organism>
<name>H8IPI7_MYCIA</name>
<dbReference type="PANTHER" id="PTHR48081:SF33">
    <property type="entry name" value="KYNURENINE FORMAMIDASE"/>
    <property type="match status" value="1"/>
</dbReference>
<dbReference type="PATRIC" id="fig|487521.10.peg.1779"/>
<dbReference type="Proteomes" id="UP000008004">
    <property type="component" value="Chromosome"/>
</dbReference>
<dbReference type="EMBL" id="CP003322">
    <property type="protein sequence ID" value="AFC42987.1"/>
    <property type="molecule type" value="Genomic_DNA"/>
</dbReference>
<reference evidence="3 4" key="1">
    <citation type="journal article" date="2012" name="J. Bacteriol.">
        <title>Complete genome sequence of Mycobacterium intracellulare strain ATCC 13950T.</title>
        <authorList>
            <person name="Kim B.J."/>
            <person name="Choi B.S."/>
            <person name="Lim J.S."/>
            <person name="Choi I.Y."/>
            <person name="Lee J.H."/>
            <person name="Chun J."/>
            <person name="Kook Y.H."/>
            <person name="Kim B.J."/>
        </authorList>
    </citation>
    <scope>NUCLEOTIDE SEQUENCE [LARGE SCALE GENOMIC DNA]</scope>
    <source>
        <strain evidence="4">ATCC 13950 / DSM 43223 / JCM 6384 / NCTC 13025 / 3600</strain>
    </source>
</reference>
<gene>
    <name evidence="3" type="ordered locus">OCU_17680</name>
</gene>
<dbReference type="HOGENOM" id="CLU_048058_2_0_11"/>
<dbReference type="Gene3D" id="3.40.50.1820">
    <property type="entry name" value="alpha/beta hydrolase"/>
    <property type="match status" value="1"/>
</dbReference>
<evidence type="ECO:0000313" key="3">
    <source>
        <dbReference type="EMBL" id="AFC42987.1"/>
    </source>
</evidence>
<dbReference type="KEGG" id="mia:OCU_17680"/>
<sequence>MCLTSRGDVVMSVASDLTSRCSWAGAQASRLAADAKVAYRAGSLLLRGGPLALGFFTGWLFTEFPPHVVTGHALSRVAHPSIGRVGKTLAAQRADQTLTTALEEAFGPGFREQVCHPTTVGTVCAPRSGLLGRPGPHRRYAAQTSDISYGPRGRDNLLDIWRRDDLAPGCRAPVLIQVPGGAWALNGRRPQAYTLMSRMVQLGWICVSIDYSKSPRSAFPAHLIDVKRAIAWVRENIADYGGDPDFIAITGGSAGGHLASLAALTPNDPDFQPGFEDAGTTVQAVAPYYGVYDFTDFDNMHELMLPFLEQFVVKARYADEPERFTAASPISYVHPDAPPFFVLHGEKDELVPSGQARAFCAALRGAGAATVAHAELANAHHAFDITPTVRSRLAADAVADFLGVVYGRRVSSVLDSLPLSATSAS</sequence>
<evidence type="ECO:0000259" key="2">
    <source>
        <dbReference type="Pfam" id="PF20434"/>
    </source>
</evidence>